<reference evidence="1 2" key="1">
    <citation type="journal article" date="2019" name="Commun. Biol.">
        <title>The bagworm genome reveals a unique fibroin gene that provides high tensile strength.</title>
        <authorList>
            <person name="Kono N."/>
            <person name="Nakamura H."/>
            <person name="Ohtoshi R."/>
            <person name="Tomita M."/>
            <person name="Numata K."/>
            <person name="Arakawa K."/>
        </authorList>
    </citation>
    <scope>NUCLEOTIDE SEQUENCE [LARGE SCALE GENOMIC DNA]</scope>
</reference>
<keyword evidence="2" id="KW-1185">Reference proteome</keyword>
<dbReference type="AlphaFoldDB" id="A0A4C1X5V0"/>
<dbReference type="Proteomes" id="UP000299102">
    <property type="component" value="Unassembled WGS sequence"/>
</dbReference>
<evidence type="ECO:0000313" key="2">
    <source>
        <dbReference type="Proteomes" id="UP000299102"/>
    </source>
</evidence>
<accession>A0A4C1X5V0</accession>
<dbReference type="EMBL" id="BGZK01000738">
    <property type="protein sequence ID" value="GBP58533.1"/>
    <property type="molecule type" value="Genomic_DNA"/>
</dbReference>
<gene>
    <name evidence="1" type="ORF">EVAR_34535_1</name>
</gene>
<name>A0A4C1X5V0_EUMVA</name>
<sequence>MPIFRCQARLSAKKTLLGYSFRLSNKLMALAIYRIKSRGPRIDLCGVLCATADRKEKDTEPLPLRTLTK</sequence>
<organism evidence="1 2">
    <name type="scientific">Eumeta variegata</name>
    <name type="common">Bagworm moth</name>
    <name type="synonym">Eumeta japonica</name>
    <dbReference type="NCBI Taxonomy" id="151549"/>
    <lineage>
        <taxon>Eukaryota</taxon>
        <taxon>Metazoa</taxon>
        <taxon>Ecdysozoa</taxon>
        <taxon>Arthropoda</taxon>
        <taxon>Hexapoda</taxon>
        <taxon>Insecta</taxon>
        <taxon>Pterygota</taxon>
        <taxon>Neoptera</taxon>
        <taxon>Endopterygota</taxon>
        <taxon>Lepidoptera</taxon>
        <taxon>Glossata</taxon>
        <taxon>Ditrysia</taxon>
        <taxon>Tineoidea</taxon>
        <taxon>Psychidae</taxon>
        <taxon>Oiketicinae</taxon>
        <taxon>Eumeta</taxon>
    </lineage>
</organism>
<comment type="caution">
    <text evidence="1">The sequence shown here is derived from an EMBL/GenBank/DDBJ whole genome shotgun (WGS) entry which is preliminary data.</text>
</comment>
<proteinExistence type="predicted"/>
<protein>
    <submittedName>
        <fullName evidence="1">Uncharacterized protein</fullName>
    </submittedName>
</protein>
<dbReference type="OrthoDB" id="7236718at2759"/>
<evidence type="ECO:0000313" key="1">
    <source>
        <dbReference type="EMBL" id="GBP58533.1"/>
    </source>
</evidence>